<reference evidence="11 12" key="1">
    <citation type="journal article" date="2012" name="PLoS ONE">
        <title>The genome characteristics and predicted function of methyl-group oxidation pathway in the obligate aceticlastic methanogens, Methanosaeta spp.</title>
        <authorList>
            <person name="Zhu J."/>
            <person name="Zheng H."/>
            <person name="Ai G."/>
            <person name="Zhang G."/>
            <person name="Liu D."/>
            <person name="Liu X."/>
            <person name="Dong X."/>
        </authorList>
    </citation>
    <scope>NUCLEOTIDE SEQUENCE [LARGE SCALE GENOMIC DNA]</scope>
    <source>
        <strain evidence="11 12">6Ac</strain>
    </source>
</reference>
<organism evidence="11 12">
    <name type="scientific">Methanothrix harundinacea (strain 6Ac)</name>
    <name type="common">Methanosaeta harundinacea</name>
    <dbReference type="NCBI Taxonomy" id="1110509"/>
    <lineage>
        <taxon>Archaea</taxon>
        <taxon>Methanobacteriati</taxon>
        <taxon>Methanobacteriota</taxon>
        <taxon>Stenosarchaea group</taxon>
        <taxon>Methanomicrobia</taxon>
        <taxon>Methanotrichales</taxon>
        <taxon>Methanotrichaceae</taxon>
        <taxon>Methanothrix</taxon>
    </lineage>
</organism>
<proteinExistence type="inferred from homology"/>
<dbReference type="Pfam" id="PF00828">
    <property type="entry name" value="Ribosomal_L27A"/>
    <property type="match status" value="1"/>
</dbReference>
<sequence length="125" mass="13224">MPKSKVKKFRGSRTCGGGTHKNRRGAGSRGGTGNAGGCKHHFVRDMMLGRVMGKHGFFKHNAREVDVINVGDLDSMATEEGRIDLGKMKVLGKGSISRPVTVTAKAFSAAARAKIEEVGGEVVVS</sequence>
<dbReference type="Proteomes" id="UP000005877">
    <property type="component" value="Chromosome"/>
</dbReference>
<dbReference type="KEGG" id="mhi:Mhar_0454"/>
<evidence type="ECO:0000256" key="1">
    <source>
        <dbReference type="ARBA" id="ARBA00007320"/>
    </source>
</evidence>
<name>G7WMQ5_METH6</name>
<feature type="region of interest" description="Disordered" evidence="9">
    <location>
        <begin position="1"/>
        <end position="38"/>
    </location>
</feature>
<dbReference type="AlphaFoldDB" id="G7WMQ5"/>
<comment type="subunit">
    <text evidence="7">Part of the 50S ribosomal subunit.</text>
</comment>
<dbReference type="OrthoDB" id="9418at2157"/>
<evidence type="ECO:0000256" key="9">
    <source>
        <dbReference type="SAM" id="MobiDB-lite"/>
    </source>
</evidence>
<evidence type="ECO:0000259" key="10">
    <source>
        <dbReference type="Pfam" id="PF00828"/>
    </source>
</evidence>
<dbReference type="HOGENOM" id="CLU_109163_0_0_2"/>
<dbReference type="GeneID" id="12509623"/>
<dbReference type="STRING" id="1110509.Mhar_0454"/>
<comment type="similarity">
    <text evidence="1 7 8">Belongs to the universal ribosomal protein uL15 family.</text>
</comment>
<protein>
    <recommendedName>
        <fullName evidence="6 7">Large ribosomal subunit protein uL15</fullName>
    </recommendedName>
</protein>
<keyword evidence="4 7" id="KW-0689">Ribosomal protein</keyword>
<comment type="function">
    <text evidence="7">Binds to the 23S rRNA.</text>
</comment>
<dbReference type="InterPro" id="IPR030878">
    <property type="entry name" value="Ribosomal_uL15"/>
</dbReference>
<evidence type="ECO:0000256" key="3">
    <source>
        <dbReference type="ARBA" id="ARBA00022884"/>
    </source>
</evidence>
<feature type="compositionally biased region" description="Gly residues" evidence="9">
    <location>
        <begin position="27"/>
        <end position="36"/>
    </location>
</feature>
<gene>
    <name evidence="7" type="primary">rpl15</name>
    <name evidence="11" type="ordered locus">Mhar_0454</name>
</gene>
<dbReference type="Gene3D" id="4.10.990.10">
    <property type="match status" value="1"/>
</dbReference>
<evidence type="ECO:0000256" key="5">
    <source>
        <dbReference type="ARBA" id="ARBA00023274"/>
    </source>
</evidence>
<dbReference type="HAMAP" id="MF_01341">
    <property type="entry name" value="Ribosomal_uL15"/>
    <property type="match status" value="1"/>
</dbReference>
<feature type="domain" description="Large ribosomal subunit protein uL15/eL18" evidence="10">
    <location>
        <begin position="67"/>
        <end position="123"/>
    </location>
</feature>
<evidence type="ECO:0000256" key="6">
    <source>
        <dbReference type="ARBA" id="ARBA00035200"/>
    </source>
</evidence>
<dbReference type="SUPFAM" id="SSF52080">
    <property type="entry name" value="Ribosomal proteins L15p and L18e"/>
    <property type="match status" value="1"/>
</dbReference>
<dbReference type="InterPro" id="IPR036227">
    <property type="entry name" value="Ribosomal_uL15/eL18_sf"/>
</dbReference>
<dbReference type="GO" id="GO:0019843">
    <property type="term" value="F:rRNA binding"/>
    <property type="evidence" value="ECO:0007669"/>
    <property type="project" value="UniProtKB-UniRule"/>
</dbReference>
<keyword evidence="5 7" id="KW-0687">Ribonucleoprotein</keyword>
<evidence type="ECO:0000313" key="11">
    <source>
        <dbReference type="EMBL" id="AET63839.1"/>
    </source>
</evidence>
<dbReference type="GO" id="GO:0015934">
    <property type="term" value="C:large ribosomal subunit"/>
    <property type="evidence" value="ECO:0007669"/>
    <property type="project" value="InterPro"/>
</dbReference>
<dbReference type="FunFam" id="4.10.990.10:FF:000001">
    <property type="entry name" value="50S ribosomal protein L15"/>
    <property type="match status" value="1"/>
</dbReference>
<evidence type="ECO:0000256" key="4">
    <source>
        <dbReference type="ARBA" id="ARBA00022980"/>
    </source>
</evidence>
<dbReference type="EMBL" id="CP003117">
    <property type="protein sequence ID" value="AET63839.1"/>
    <property type="molecule type" value="Genomic_DNA"/>
</dbReference>
<dbReference type="RefSeq" id="WP_014586024.1">
    <property type="nucleotide sequence ID" value="NC_017527.1"/>
</dbReference>
<dbReference type="Gene3D" id="3.100.10.10">
    <property type="match status" value="1"/>
</dbReference>
<dbReference type="GO" id="GO:0003735">
    <property type="term" value="F:structural constituent of ribosome"/>
    <property type="evidence" value="ECO:0007669"/>
    <property type="project" value="InterPro"/>
</dbReference>
<dbReference type="PATRIC" id="fig|1110509.7.peg.506"/>
<dbReference type="GO" id="GO:0006412">
    <property type="term" value="P:translation"/>
    <property type="evidence" value="ECO:0007669"/>
    <property type="project" value="UniProtKB-UniRule"/>
</dbReference>
<evidence type="ECO:0000256" key="7">
    <source>
        <dbReference type="HAMAP-Rule" id="MF_01341"/>
    </source>
</evidence>
<dbReference type="InterPro" id="IPR021131">
    <property type="entry name" value="Ribosomal_uL15/eL18"/>
</dbReference>
<dbReference type="PROSITE" id="PS00475">
    <property type="entry name" value="RIBOSOMAL_L15"/>
    <property type="match status" value="1"/>
</dbReference>
<accession>G7WMQ5</accession>
<dbReference type="InterPro" id="IPR001196">
    <property type="entry name" value="Ribosomal_uL15_CS"/>
</dbReference>
<feature type="compositionally biased region" description="Basic residues" evidence="9">
    <location>
        <begin position="1"/>
        <end position="11"/>
    </location>
</feature>
<evidence type="ECO:0000256" key="8">
    <source>
        <dbReference type="RuleBase" id="RU003888"/>
    </source>
</evidence>
<keyword evidence="12" id="KW-1185">Reference proteome</keyword>
<evidence type="ECO:0000313" key="12">
    <source>
        <dbReference type="Proteomes" id="UP000005877"/>
    </source>
</evidence>
<dbReference type="InterPro" id="IPR027386">
    <property type="entry name" value="Rbsml_uL15_N"/>
</dbReference>
<keyword evidence="2 7" id="KW-0699">rRNA-binding</keyword>
<evidence type="ECO:0000256" key="2">
    <source>
        <dbReference type="ARBA" id="ARBA00022730"/>
    </source>
</evidence>
<keyword evidence="3 7" id="KW-0694">RNA-binding</keyword>